<evidence type="ECO:0000313" key="6">
    <source>
        <dbReference type="Proteomes" id="UP000305282"/>
    </source>
</evidence>
<dbReference type="InterPro" id="IPR028082">
    <property type="entry name" value="Peripla_BP_I"/>
</dbReference>
<proteinExistence type="inferred from homology"/>
<feature type="domain" description="Leucine-binding protein" evidence="4">
    <location>
        <begin position="58"/>
        <end position="151"/>
    </location>
</feature>
<sequence length="161" mass="15612">MRRRYGLYGLARAGLARAGLAAALAALVVACGGGSDGASGSAAASKPAAKGSPVKLMIIAPTGTAGTNYPEMVAATRAAVRGVNARGGIGGRPVELVHCNERNDATAAKKCAQQAVDSGVLAVVSEVSGAGGIMPILQNAGIPSIGSADISADGSELSSPV</sequence>
<accession>A0A4S5E1F8</accession>
<protein>
    <submittedName>
        <fullName evidence="5">Branched-chain amino acid ABC transporter substrate-binding protein</fullName>
    </submittedName>
</protein>
<reference evidence="5 6" key="1">
    <citation type="submission" date="2019-04" db="EMBL/GenBank/DDBJ databases">
        <title>Draft genome sequences for three unisolated Alnus-infective Frankia Sp+ strains, AgTrS, AiOr and AvVan, the first sequenced Frankia strains able to sporulate in-planta.</title>
        <authorList>
            <person name="Bethencourt L."/>
            <person name="Vautrin F."/>
            <person name="Taib N."/>
            <person name="Dubost A."/>
            <person name="Castro-Garcia L."/>
            <person name="Imbaud O."/>
            <person name="Abrouk D."/>
            <person name="Fournier P."/>
            <person name="Briolay J."/>
            <person name="Nguyen A."/>
            <person name="Normand P."/>
            <person name="Fernandez M.P."/>
            <person name="Brochier-Armanet C."/>
            <person name="Herrera-Belaroussi A."/>
        </authorList>
    </citation>
    <scope>NUCLEOTIDE SEQUENCE [LARGE SCALE GENOMIC DNA]</scope>
    <source>
        <strain evidence="5 6">AvVan</strain>
    </source>
</reference>
<keyword evidence="2 3" id="KW-0732">Signal</keyword>
<dbReference type="Gene3D" id="3.40.50.2300">
    <property type="match status" value="1"/>
</dbReference>
<feature type="signal peptide" evidence="3">
    <location>
        <begin position="1"/>
        <end position="21"/>
    </location>
</feature>
<name>A0A4S5E1F8_9ACTN</name>
<dbReference type="PROSITE" id="PS51257">
    <property type="entry name" value="PROKAR_LIPOPROTEIN"/>
    <property type="match status" value="1"/>
</dbReference>
<gene>
    <name evidence="5" type="ORF">E7Y31_17185</name>
</gene>
<evidence type="ECO:0000256" key="3">
    <source>
        <dbReference type="SAM" id="SignalP"/>
    </source>
</evidence>
<dbReference type="Pfam" id="PF13458">
    <property type="entry name" value="Peripla_BP_6"/>
    <property type="match status" value="1"/>
</dbReference>
<feature type="chain" id="PRO_5039102775" evidence="3">
    <location>
        <begin position="22"/>
        <end position="161"/>
    </location>
</feature>
<dbReference type="Proteomes" id="UP000305282">
    <property type="component" value="Unassembled WGS sequence"/>
</dbReference>
<evidence type="ECO:0000259" key="4">
    <source>
        <dbReference type="Pfam" id="PF13458"/>
    </source>
</evidence>
<feature type="non-terminal residue" evidence="5">
    <location>
        <position position="161"/>
    </location>
</feature>
<comment type="caution">
    <text evidence="5">The sequence shown here is derived from an EMBL/GenBank/DDBJ whole genome shotgun (WGS) entry which is preliminary data.</text>
</comment>
<comment type="similarity">
    <text evidence="1">Belongs to the leucine-binding protein family.</text>
</comment>
<evidence type="ECO:0000256" key="2">
    <source>
        <dbReference type="ARBA" id="ARBA00022729"/>
    </source>
</evidence>
<dbReference type="InterPro" id="IPR028081">
    <property type="entry name" value="Leu-bd"/>
</dbReference>
<dbReference type="EMBL" id="SSXH01000508">
    <property type="protein sequence ID" value="THJ65191.1"/>
    <property type="molecule type" value="Genomic_DNA"/>
</dbReference>
<dbReference type="AlphaFoldDB" id="A0A4S5E1F8"/>
<dbReference type="SUPFAM" id="SSF53822">
    <property type="entry name" value="Periplasmic binding protein-like I"/>
    <property type="match status" value="1"/>
</dbReference>
<evidence type="ECO:0000313" key="5">
    <source>
        <dbReference type="EMBL" id="THJ65191.1"/>
    </source>
</evidence>
<evidence type="ECO:0000256" key="1">
    <source>
        <dbReference type="ARBA" id="ARBA00010062"/>
    </source>
</evidence>
<organism evidence="5 6">
    <name type="scientific">Candidatus Frankia alpina</name>
    <dbReference type="NCBI Taxonomy" id="2699483"/>
    <lineage>
        <taxon>Bacteria</taxon>
        <taxon>Bacillati</taxon>
        <taxon>Actinomycetota</taxon>
        <taxon>Actinomycetes</taxon>
        <taxon>Frankiales</taxon>
        <taxon>Frankiaceae</taxon>
        <taxon>Frankia</taxon>
    </lineage>
</organism>
<dbReference type="RefSeq" id="WP_161983060.1">
    <property type="nucleotide sequence ID" value="NZ_SSXH01000508.1"/>
</dbReference>
<keyword evidence="6" id="KW-1185">Reference proteome</keyword>